<dbReference type="EMBL" id="JAIZAY010000004">
    <property type="protein sequence ID" value="KAJ8042567.1"/>
    <property type="molecule type" value="Genomic_DNA"/>
</dbReference>
<dbReference type="Proteomes" id="UP001152320">
    <property type="component" value="Chromosome 4"/>
</dbReference>
<evidence type="ECO:0000313" key="2">
    <source>
        <dbReference type="Proteomes" id="UP001152320"/>
    </source>
</evidence>
<gene>
    <name evidence="1" type="ORF">HOLleu_09346</name>
</gene>
<name>A0A9Q1HB00_HOLLE</name>
<dbReference type="Gene3D" id="2.40.70.10">
    <property type="entry name" value="Acid Proteases"/>
    <property type="match status" value="1"/>
</dbReference>
<comment type="caution">
    <text evidence="1">The sequence shown here is derived from an EMBL/GenBank/DDBJ whole genome shotgun (WGS) entry which is preliminary data.</text>
</comment>
<protein>
    <submittedName>
        <fullName evidence="1">Uncharacterized protein</fullName>
    </submittedName>
</protein>
<sequence length="148" mass="16289">MKNKGTVTVDINLAGRTFEHDIHVADIDDDAILGLDFMVKHYCQLDCRKGTIIVDGTVIGLRPRKADGAIFRLKVTETTIIPPGSEAIVPAKIMAKRPGIFLRRSEFGHGGLVSPLSSFLERHDVVVAHALVDVRSSVLPYEYSIPLR</sequence>
<organism evidence="1 2">
    <name type="scientific">Holothuria leucospilota</name>
    <name type="common">Black long sea cucumber</name>
    <name type="synonym">Mertensiothuria leucospilota</name>
    <dbReference type="NCBI Taxonomy" id="206669"/>
    <lineage>
        <taxon>Eukaryota</taxon>
        <taxon>Metazoa</taxon>
        <taxon>Echinodermata</taxon>
        <taxon>Eleutherozoa</taxon>
        <taxon>Echinozoa</taxon>
        <taxon>Holothuroidea</taxon>
        <taxon>Aspidochirotacea</taxon>
        <taxon>Aspidochirotida</taxon>
        <taxon>Holothuriidae</taxon>
        <taxon>Holothuria</taxon>
    </lineage>
</organism>
<accession>A0A9Q1HB00</accession>
<keyword evidence="2" id="KW-1185">Reference proteome</keyword>
<dbReference type="InterPro" id="IPR021109">
    <property type="entry name" value="Peptidase_aspartic_dom_sf"/>
</dbReference>
<reference evidence="1" key="1">
    <citation type="submission" date="2021-10" db="EMBL/GenBank/DDBJ databases">
        <title>Tropical sea cucumber genome reveals ecological adaptation and Cuvierian tubules defense mechanism.</title>
        <authorList>
            <person name="Chen T."/>
        </authorList>
    </citation>
    <scope>NUCLEOTIDE SEQUENCE</scope>
    <source>
        <strain evidence="1">Nanhai2018</strain>
        <tissue evidence="1">Muscle</tissue>
    </source>
</reference>
<evidence type="ECO:0000313" key="1">
    <source>
        <dbReference type="EMBL" id="KAJ8042567.1"/>
    </source>
</evidence>
<proteinExistence type="predicted"/>
<dbReference type="AlphaFoldDB" id="A0A9Q1HB00"/>